<feature type="chain" id="PRO_5046822404" description="SH3 domain-containing protein" evidence="1">
    <location>
        <begin position="21"/>
        <end position="192"/>
    </location>
</feature>
<dbReference type="Proteomes" id="UP001214854">
    <property type="component" value="Unassembled WGS sequence"/>
</dbReference>
<proteinExistence type="predicted"/>
<sequence length="192" mass="21180">MLLSLLATLLLASTPAKPVADIPPPMTNGVFIDKGACPGEACALSGKLKWTQPVAVYDRPSSKARKIGALRANEWVEVVAREFHMAPTRGVVREPNGQAEQLARGDVVYIIGYQGEGWVELWRSGQRLSWAEPDIEANLAEIDWDTVSKTQPEPVMWVKVRRTKAASGWVRDFTNVRCGGQMDRDPDCPPLN</sequence>
<evidence type="ECO:0000256" key="1">
    <source>
        <dbReference type="SAM" id="SignalP"/>
    </source>
</evidence>
<reference evidence="2 3" key="1">
    <citation type="submission" date="2023-01" db="EMBL/GenBank/DDBJ databases">
        <title>Novel species of the genus Asticcacaulis isolated from rivers.</title>
        <authorList>
            <person name="Lu H."/>
        </authorList>
    </citation>
    <scope>NUCLEOTIDE SEQUENCE [LARGE SCALE GENOMIC DNA]</scope>
    <source>
        <strain evidence="2 3">BYS171W</strain>
    </source>
</reference>
<keyword evidence="3" id="KW-1185">Reference proteome</keyword>
<gene>
    <name evidence="2" type="ORF">PQU92_06515</name>
</gene>
<keyword evidence="1" id="KW-0732">Signal</keyword>
<evidence type="ECO:0000313" key="3">
    <source>
        <dbReference type="Proteomes" id="UP001214854"/>
    </source>
</evidence>
<organism evidence="2 3">
    <name type="scientific">Asticcacaulis aquaticus</name>
    <dbReference type="NCBI Taxonomy" id="2984212"/>
    <lineage>
        <taxon>Bacteria</taxon>
        <taxon>Pseudomonadati</taxon>
        <taxon>Pseudomonadota</taxon>
        <taxon>Alphaproteobacteria</taxon>
        <taxon>Caulobacterales</taxon>
        <taxon>Caulobacteraceae</taxon>
        <taxon>Asticcacaulis</taxon>
    </lineage>
</organism>
<comment type="caution">
    <text evidence="2">The sequence shown here is derived from an EMBL/GenBank/DDBJ whole genome shotgun (WGS) entry which is preliminary data.</text>
</comment>
<evidence type="ECO:0008006" key="4">
    <source>
        <dbReference type="Google" id="ProtNLM"/>
    </source>
</evidence>
<evidence type="ECO:0000313" key="2">
    <source>
        <dbReference type="EMBL" id="MDC7682921.1"/>
    </source>
</evidence>
<protein>
    <recommendedName>
        <fullName evidence="4">SH3 domain-containing protein</fullName>
    </recommendedName>
</protein>
<dbReference type="RefSeq" id="WP_272747407.1">
    <property type="nucleotide sequence ID" value="NZ_JAQQKX010000004.1"/>
</dbReference>
<feature type="signal peptide" evidence="1">
    <location>
        <begin position="1"/>
        <end position="20"/>
    </location>
</feature>
<accession>A0ABT5HS74</accession>
<name>A0ABT5HS74_9CAUL</name>
<dbReference type="EMBL" id="JAQQKX010000004">
    <property type="protein sequence ID" value="MDC7682921.1"/>
    <property type="molecule type" value="Genomic_DNA"/>
</dbReference>